<reference evidence="1 2" key="1">
    <citation type="submission" date="2016-04" db="EMBL/GenBank/DDBJ databases">
        <title>Deep-sea bacteria in the southern Pacific.</title>
        <authorList>
            <person name="Tang K."/>
        </authorList>
    </citation>
    <scope>NUCLEOTIDE SEQUENCE [LARGE SCALE GENOMIC DNA]</scope>
    <source>
        <strain evidence="1 2">JLT2014</strain>
        <plasmid evidence="2">ppaby4</plasmid>
    </source>
</reference>
<gene>
    <name evidence="1" type="ORF">Ga0080574_TMP5000</name>
</gene>
<sequence>MRHRNLDLRTSARAARMVLGPSPAVPVVPVGAGPFRIMC</sequence>
<dbReference type="KEGG" id="paby:Ga0080574_TMP5000"/>
<evidence type="ECO:0000313" key="1">
    <source>
        <dbReference type="EMBL" id="APZ55282.1"/>
    </source>
</evidence>
<proteinExistence type="predicted"/>
<accession>A0A1P8V0V4</accession>
<evidence type="ECO:0000313" key="2">
    <source>
        <dbReference type="Proteomes" id="UP000187059"/>
    </source>
</evidence>
<name>A0A1P8V0V4_9RHOB</name>
<protein>
    <submittedName>
        <fullName evidence="1">Uncharacterized protein</fullName>
    </submittedName>
</protein>
<dbReference type="Proteomes" id="UP000187059">
    <property type="component" value="Plasmid pPABY4"/>
</dbReference>
<keyword evidence="1" id="KW-0614">Plasmid</keyword>
<dbReference type="EMBL" id="CP015095">
    <property type="protein sequence ID" value="APZ55282.1"/>
    <property type="molecule type" value="Genomic_DNA"/>
</dbReference>
<keyword evidence="2" id="KW-1185">Reference proteome</keyword>
<dbReference type="AlphaFoldDB" id="A0A1P8V0V4"/>
<organism evidence="1 2">
    <name type="scientific">Salipiger abyssi</name>
    <dbReference type="NCBI Taxonomy" id="1250539"/>
    <lineage>
        <taxon>Bacteria</taxon>
        <taxon>Pseudomonadati</taxon>
        <taxon>Pseudomonadota</taxon>
        <taxon>Alphaproteobacteria</taxon>
        <taxon>Rhodobacterales</taxon>
        <taxon>Roseobacteraceae</taxon>
        <taxon>Salipiger</taxon>
    </lineage>
</organism>
<geneLocation type="plasmid" evidence="2">
    <name>ppaby4</name>
</geneLocation>